<keyword evidence="3" id="KW-0732">Signal</keyword>
<dbReference type="SUPFAM" id="SSF52129">
    <property type="entry name" value="Caspase-like"/>
    <property type="match status" value="1"/>
</dbReference>
<evidence type="ECO:0000256" key="5">
    <source>
        <dbReference type="ARBA" id="ARBA00023136"/>
    </source>
</evidence>
<organism evidence="7">
    <name type="scientific">candidate division WOR-3 bacterium</name>
    <dbReference type="NCBI Taxonomy" id="2052148"/>
    <lineage>
        <taxon>Bacteria</taxon>
        <taxon>Bacteria division WOR-3</taxon>
    </lineage>
</organism>
<dbReference type="Gene3D" id="2.130.10.130">
    <property type="entry name" value="Integrin alpha, N-terminal"/>
    <property type="match status" value="1"/>
</dbReference>
<evidence type="ECO:0000256" key="2">
    <source>
        <dbReference type="ARBA" id="ARBA00022692"/>
    </source>
</evidence>
<keyword evidence="5" id="KW-0472">Membrane</keyword>
<dbReference type="Gene3D" id="3.40.50.1460">
    <property type="match status" value="1"/>
</dbReference>
<dbReference type="GO" id="GO:0008234">
    <property type="term" value="F:cysteine-type peptidase activity"/>
    <property type="evidence" value="ECO:0007669"/>
    <property type="project" value="InterPro"/>
</dbReference>
<comment type="caution">
    <text evidence="7">The sequence shown here is derived from an EMBL/GenBank/DDBJ whole genome shotgun (WGS) entry which is preliminary data.</text>
</comment>
<reference evidence="7" key="1">
    <citation type="journal article" date="2020" name="mSystems">
        <title>Genome- and Community-Level Interaction Insights into Carbon Utilization and Element Cycling Functions of Hydrothermarchaeota in Hydrothermal Sediment.</title>
        <authorList>
            <person name="Zhou Z."/>
            <person name="Liu Y."/>
            <person name="Xu W."/>
            <person name="Pan J."/>
            <person name="Luo Z.H."/>
            <person name="Li M."/>
        </authorList>
    </citation>
    <scope>NUCLEOTIDE SEQUENCE [LARGE SCALE GENOMIC DNA]</scope>
    <source>
        <strain evidence="7">SpSt-69</strain>
    </source>
</reference>
<sequence>MLVKVHILLLFFLNTYLVKSVNPQLELLIVGREEARELATSLVDFKCKRGIHAAFLSVEEIERRFIGFDLADKIRNGVRYYKENYGIRYLLLLGDFYRIPARIAYIRISTNEISNNVPTDFYYAELYSDWDRNRNGLFGEVADSINLIPNVMVGRIPYHNLGELEEYFFKLFNYKVLANGNLKFLLHSSDIFGNGNSYRLTDSLSSIVPSHFTISKVYETDVDTVTKNQYIDSVNSGPGYVFSCAHGDFGNLYINQTPLVSFGIADVLHLQSSVPSFWGILSCDIGGFDKDALGEHLLFSPSCIGILSQTRDGISSTITFYERFFEHLFADFSVSIGEADSVMRKAFSSYARDNLIYYYSILTYNLLGDPSLIPIKCNYVDYQITNISIFEDTGLVVQLRPLDSVSARVNKRFVVYKRNEILKVLETAEDSAYFRINPVTPGYLYVTITGPEISDITDSIYVTPFTLPIQFKLESVRNEYGDTVLVSNAGFDLTIRAKNASPKYFDNLKVVLKGHHPLILKDTLLTLSLKPFEERMITARGVVARASRMGLVELEIKTLLDAFENRTSMLFDYYIPVIQITDLKALRRSEDLLVQVKIFNQNFYPVRDIKLVGSKNDTVVLARIENLPPFGDTTLCTPLILENASQNFILYYMRDSISFSLPGGIALLPPPTNLSGTSGIGSVTLKWESPGNGLLFNVYKSVDGIHYRRANSTLINGCSFVDYGADGPTHYYVTSVDTLLAVESGPSLTITLTPNPPFLDGWPQPVLGTGYSSPVICELDRNLAGFEIVIATFFDSLIYAFDCRGNLLPGWPVNLHGTVLAAVAAGDVDGDGEEEVIVVTRDGPRSLHVLDKYGIEKPGFPIYVPGAGFSTPCVCDFDGDGCSEIVIKDGNYIKIFKLGELLHVSDALGGAGTSPACGDIDGDGIIEVVVSYSNSVSGFIGVLDTALNLKPGFPVPISNNSVTSPSLGDILPDSSGLEIVVYAGDSLYLIDSDGDIVARVYIGKVTSWPYAISPAIGDVDGDGLKDVAIPTNTGFKVYRITGNSFSLIYGAYCGSGFSSCVIYDTDNDGGGEVFKGSVDGYLYAYDKTGQILQGFPVDLLSYAYITPQIWDINNDGTKELIVSSWGNHLFVFSTGWISENLFWPMYKHDSHRSGNAEFGRYQVTASYPEGKEVAKESKDRIYLVYDAMGRLIYKGDKSEFERKMRNGSVRMGVYFIKSENQKFLTKKVVIR</sequence>
<dbReference type="InterPro" id="IPR045232">
    <property type="entry name" value="FAM234"/>
</dbReference>
<dbReference type="EMBL" id="DTDJ01000053">
    <property type="protein sequence ID" value="HGL18455.1"/>
    <property type="molecule type" value="Genomic_DNA"/>
</dbReference>
<name>A0A7V3ZZS0_UNCW3</name>
<dbReference type="InterPro" id="IPR029030">
    <property type="entry name" value="Caspase-like_dom_sf"/>
</dbReference>
<evidence type="ECO:0000256" key="3">
    <source>
        <dbReference type="ARBA" id="ARBA00022729"/>
    </source>
</evidence>
<evidence type="ECO:0000313" key="7">
    <source>
        <dbReference type="EMBL" id="HGL18455.1"/>
    </source>
</evidence>
<evidence type="ECO:0000259" key="6">
    <source>
        <dbReference type="Pfam" id="PF01364"/>
    </source>
</evidence>
<evidence type="ECO:0000256" key="1">
    <source>
        <dbReference type="ARBA" id="ARBA00004167"/>
    </source>
</evidence>
<dbReference type="InterPro" id="IPR001769">
    <property type="entry name" value="Gingipain"/>
</dbReference>
<dbReference type="GO" id="GO:0006508">
    <property type="term" value="P:proteolysis"/>
    <property type="evidence" value="ECO:0007669"/>
    <property type="project" value="InterPro"/>
</dbReference>
<accession>A0A7V3ZZS0</accession>
<protein>
    <recommendedName>
        <fullName evidence="6">Gingipain domain-containing protein</fullName>
    </recommendedName>
</protein>
<keyword evidence="4" id="KW-1133">Transmembrane helix</keyword>
<dbReference type="InterPro" id="IPR028994">
    <property type="entry name" value="Integrin_alpha_N"/>
</dbReference>
<dbReference type="GO" id="GO:0016020">
    <property type="term" value="C:membrane"/>
    <property type="evidence" value="ECO:0007669"/>
    <property type="project" value="UniProtKB-SubCell"/>
</dbReference>
<dbReference type="PANTHER" id="PTHR21419">
    <property type="match status" value="1"/>
</dbReference>
<dbReference type="Gene3D" id="3.40.50.10390">
    <property type="entry name" value="Gingipain r, domain 1"/>
    <property type="match status" value="1"/>
</dbReference>
<dbReference type="InterPro" id="IPR029031">
    <property type="entry name" value="Gingipain_N_sf"/>
</dbReference>
<evidence type="ECO:0000256" key="4">
    <source>
        <dbReference type="ARBA" id="ARBA00022989"/>
    </source>
</evidence>
<dbReference type="Pfam" id="PF01364">
    <property type="entry name" value="Peptidase_C25"/>
    <property type="match status" value="1"/>
</dbReference>
<comment type="subcellular location">
    <subcellularLocation>
        <location evidence="1">Membrane</location>
        <topology evidence="1">Single-pass membrane protein</topology>
    </subcellularLocation>
</comment>
<feature type="domain" description="Gingipain" evidence="6">
    <location>
        <begin position="28"/>
        <end position="372"/>
    </location>
</feature>
<keyword evidence="2" id="KW-0812">Transmembrane</keyword>
<dbReference type="SUPFAM" id="SSF69318">
    <property type="entry name" value="Integrin alpha N-terminal domain"/>
    <property type="match status" value="2"/>
</dbReference>
<dbReference type="AlphaFoldDB" id="A0A7V3ZZS0"/>
<proteinExistence type="predicted"/>
<dbReference type="PANTHER" id="PTHR21419:SF23">
    <property type="entry name" value="PROTEIN DEFECTIVE IN EXINE FORMATION 1"/>
    <property type="match status" value="1"/>
</dbReference>
<gene>
    <name evidence="7" type="ORF">ENU66_09030</name>
</gene>